<sequence length="95" mass="10238">MREALMTPCAPQVIRQPLGRSTRRGALQNGATGWTSISSSWAAEVGTTTCIPGARRTSPTCLKPDKQNRRAISRVTSPTSFASPQNAYEQFAADL</sequence>
<name>A0A0C9ZQ43_9AGAM</name>
<feature type="compositionally biased region" description="Polar residues" evidence="1">
    <location>
        <begin position="74"/>
        <end position="83"/>
    </location>
</feature>
<proteinExistence type="predicted"/>
<evidence type="ECO:0000256" key="1">
    <source>
        <dbReference type="SAM" id="MobiDB-lite"/>
    </source>
</evidence>
<organism evidence="2 3">
    <name type="scientific">Pisolithus microcarpus 441</name>
    <dbReference type="NCBI Taxonomy" id="765257"/>
    <lineage>
        <taxon>Eukaryota</taxon>
        <taxon>Fungi</taxon>
        <taxon>Dikarya</taxon>
        <taxon>Basidiomycota</taxon>
        <taxon>Agaricomycotina</taxon>
        <taxon>Agaricomycetes</taxon>
        <taxon>Agaricomycetidae</taxon>
        <taxon>Boletales</taxon>
        <taxon>Sclerodermatineae</taxon>
        <taxon>Pisolithaceae</taxon>
        <taxon>Pisolithus</taxon>
    </lineage>
</organism>
<gene>
    <name evidence="2" type="ORF">PISMIDRAFT_408095</name>
</gene>
<protein>
    <submittedName>
        <fullName evidence="2">Uncharacterized protein</fullName>
    </submittedName>
</protein>
<dbReference type="EMBL" id="KN833716">
    <property type="protein sequence ID" value="KIK24407.1"/>
    <property type="molecule type" value="Genomic_DNA"/>
</dbReference>
<reference evidence="3" key="2">
    <citation type="submission" date="2015-01" db="EMBL/GenBank/DDBJ databases">
        <title>Evolutionary Origins and Diversification of the Mycorrhizal Mutualists.</title>
        <authorList>
            <consortium name="DOE Joint Genome Institute"/>
            <consortium name="Mycorrhizal Genomics Consortium"/>
            <person name="Kohler A."/>
            <person name="Kuo A."/>
            <person name="Nagy L.G."/>
            <person name="Floudas D."/>
            <person name="Copeland A."/>
            <person name="Barry K.W."/>
            <person name="Cichocki N."/>
            <person name="Veneault-Fourrey C."/>
            <person name="LaButti K."/>
            <person name="Lindquist E.A."/>
            <person name="Lipzen A."/>
            <person name="Lundell T."/>
            <person name="Morin E."/>
            <person name="Murat C."/>
            <person name="Riley R."/>
            <person name="Ohm R."/>
            <person name="Sun H."/>
            <person name="Tunlid A."/>
            <person name="Henrissat B."/>
            <person name="Grigoriev I.V."/>
            <person name="Hibbett D.S."/>
            <person name="Martin F."/>
        </authorList>
    </citation>
    <scope>NUCLEOTIDE SEQUENCE [LARGE SCALE GENOMIC DNA]</scope>
    <source>
        <strain evidence="3">441</strain>
    </source>
</reference>
<evidence type="ECO:0000313" key="2">
    <source>
        <dbReference type="EMBL" id="KIK24407.1"/>
    </source>
</evidence>
<dbReference type="AlphaFoldDB" id="A0A0C9ZQ43"/>
<reference evidence="2 3" key="1">
    <citation type="submission" date="2014-04" db="EMBL/GenBank/DDBJ databases">
        <authorList>
            <consortium name="DOE Joint Genome Institute"/>
            <person name="Kuo A."/>
            <person name="Kohler A."/>
            <person name="Costa M.D."/>
            <person name="Nagy L.G."/>
            <person name="Floudas D."/>
            <person name="Copeland A."/>
            <person name="Barry K.W."/>
            <person name="Cichocki N."/>
            <person name="Veneault-Fourrey C."/>
            <person name="LaButti K."/>
            <person name="Lindquist E.A."/>
            <person name="Lipzen A."/>
            <person name="Lundell T."/>
            <person name="Morin E."/>
            <person name="Murat C."/>
            <person name="Sun H."/>
            <person name="Tunlid A."/>
            <person name="Henrissat B."/>
            <person name="Grigoriev I.V."/>
            <person name="Hibbett D.S."/>
            <person name="Martin F."/>
            <person name="Nordberg H.P."/>
            <person name="Cantor M.N."/>
            <person name="Hua S.X."/>
        </authorList>
    </citation>
    <scope>NUCLEOTIDE SEQUENCE [LARGE SCALE GENOMIC DNA]</scope>
    <source>
        <strain evidence="2 3">441</strain>
    </source>
</reference>
<dbReference type="Proteomes" id="UP000054018">
    <property type="component" value="Unassembled WGS sequence"/>
</dbReference>
<dbReference type="HOGENOM" id="CLU_2373588_0_0_1"/>
<evidence type="ECO:0000313" key="3">
    <source>
        <dbReference type="Proteomes" id="UP000054018"/>
    </source>
</evidence>
<accession>A0A0C9ZQ43</accession>
<feature type="region of interest" description="Disordered" evidence="1">
    <location>
        <begin position="56"/>
        <end position="83"/>
    </location>
</feature>
<keyword evidence="3" id="KW-1185">Reference proteome</keyword>